<reference evidence="2" key="1">
    <citation type="journal article" date="2014" name="Int. J. Syst. Evol. Microbiol.">
        <title>Complete genome of a new Firmicutes species belonging to the dominant human colonic microbiota ('Ruminococcus bicirculans') reveals two chromosomes and a selective capacity to utilize plant glucans.</title>
        <authorList>
            <consortium name="NISC Comparative Sequencing Program"/>
            <person name="Wegmann U."/>
            <person name="Louis P."/>
            <person name="Goesmann A."/>
            <person name="Henrissat B."/>
            <person name="Duncan S.H."/>
            <person name="Flint H.J."/>
        </authorList>
    </citation>
    <scope>NUCLEOTIDE SEQUENCE</scope>
    <source>
        <strain evidence="2">CGMCC 1.15931</strain>
    </source>
</reference>
<name>A0A6I3T016_9BURK</name>
<comment type="caution">
    <text evidence="3">The sequence shown here is derived from an EMBL/GenBank/DDBJ whole genome shotgun (WGS) entry which is preliminary data.</text>
</comment>
<dbReference type="EMBL" id="WNKZ01000065">
    <property type="protein sequence ID" value="MTV54921.1"/>
    <property type="molecule type" value="Genomic_DNA"/>
</dbReference>
<proteinExistence type="predicted"/>
<gene>
    <name evidence="2" type="ORF">GCM10011572_51660</name>
    <name evidence="3" type="ORF">GM672_19515</name>
</gene>
<sequence length="260" mass="27828">MLVRQLDAIIAKHAGEPGRHRAFVHDFIRAVHHATGQLYSAASYRKLLQAYAPGRTPATATIESEKHLLVAELKRRSPAPASAVEGPWLAPPGPTRDAGQDLALQQIVTLQHHVITLVKQLAQAPAAPDLASGLRAHNGYLRERLASTETALAAAQTAAAAMAAQCQEMAGLAAERARQVDALQGMLATHTAALSVLSTELTGAQRFMMMQVDGVRGETRAVRELCEQLKAQLKEKEAQVDMYRQMVLSRGAGAGGNGLR</sequence>
<feature type="coiled-coil region" evidence="1">
    <location>
        <begin position="219"/>
        <end position="246"/>
    </location>
</feature>
<protein>
    <submittedName>
        <fullName evidence="3">Uncharacterized protein</fullName>
    </submittedName>
</protein>
<dbReference type="Proteomes" id="UP000622638">
    <property type="component" value="Unassembled WGS sequence"/>
</dbReference>
<dbReference type="Proteomes" id="UP000430634">
    <property type="component" value="Unassembled WGS sequence"/>
</dbReference>
<reference evidence="3 4" key="3">
    <citation type="submission" date="2019-11" db="EMBL/GenBank/DDBJ databases">
        <title>Type strains purchased from KCTC, JCM and DSMZ.</title>
        <authorList>
            <person name="Lu H."/>
        </authorList>
    </citation>
    <scope>NUCLEOTIDE SEQUENCE [LARGE SCALE GENOMIC DNA]</scope>
    <source>
        <strain evidence="3 4">KCTC 52429</strain>
    </source>
</reference>
<evidence type="ECO:0000313" key="5">
    <source>
        <dbReference type="Proteomes" id="UP000622638"/>
    </source>
</evidence>
<dbReference type="AlphaFoldDB" id="A0A6I3T016"/>
<accession>A0A6I3T016</accession>
<evidence type="ECO:0000313" key="4">
    <source>
        <dbReference type="Proteomes" id="UP000430634"/>
    </source>
</evidence>
<evidence type="ECO:0000313" key="3">
    <source>
        <dbReference type="EMBL" id="MTV54921.1"/>
    </source>
</evidence>
<keyword evidence="1" id="KW-0175">Coiled coil</keyword>
<organism evidence="3 4">
    <name type="scientific">Pseudoduganella buxea</name>
    <dbReference type="NCBI Taxonomy" id="1949069"/>
    <lineage>
        <taxon>Bacteria</taxon>
        <taxon>Pseudomonadati</taxon>
        <taxon>Pseudomonadota</taxon>
        <taxon>Betaproteobacteria</taxon>
        <taxon>Burkholderiales</taxon>
        <taxon>Oxalobacteraceae</taxon>
        <taxon>Telluria group</taxon>
        <taxon>Pseudoduganella</taxon>
    </lineage>
</organism>
<dbReference type="EMBL" id="BMKG01000038">
    <property type="protein sequence ID" value="GGC23821.1"/>
    <property type="molecule type" value="Genomic_DNA"/>
</dbReference>
<reference evidence="5" key="2">
    <citation type="journal article" date="2019" name="Int. J. Syst. Evol. Microbiol.">
        <title>The Global Catalogue of Microorganisms (GCM) 10K type strain sequencing project: providing services to taxonomists for standard genome sequencing and annotation.</title>
        <authorList>
            <consortium name="The Broad Institute Genomics Platform"/>
            <consortium name="The Broad Institute Genome Sequencing Center for Infectious Disease"/>
            <person name="Wu L."/>
            <person name="Ma J."/>
        </authorList>
    </citation>
    <scope>NUCLEOTIDE SEQUENCE [LARGE SCALE GENOMIC DNA]</scope>
    <source>
        <strain evidence="5">CGMCC 1.15931</strain>
    </source>
</reference>
<keyword evidence="5" id="KW-1185">Reference proteome</keyword>
<evidence type="ECO:0000256" key="1">
    <source>
        <dbReference type="SAM" id="Coils"/>
    </source>
</evidence>
<dbReference type="OrthoDB" id="8704696at2"/>
<dbReference type="RefSeq" id="WP_155472204.1">
    <property type="nucleotide sequence ID" value="NZ_BMKG01000038.1"/>
</dbReference>
<reference evidence="2" key="4">
    <citation type="submission" date="2024-05" db="EMBL/GenBank/DDBJ databases">
        <authorList>
            <person name="Sun Q."/>
            <person name="Zhou Y."/>
        </authorList>
    </citation>
    <scope>NUCLEOTIDE SEQUENCE</scope>
    <source>
        <strain evidence="2">CGMCC 1.15931</strain>
    </source>
</reference>
<evidence type="ECO:0000313" key="2">
    <source>
        <dbReference type="EMBL" id="GGC23821.1"/>
    </source>
</evidence>